<dbReference type="Proteomes" id="UP001307849">
    <property type="component" value="Unassembled WGS sequence"/>
</dbReference>
<evidence type="ECO:0000256" key="1">
    <source>
        <dbReference type="SAM" id="MobiDB-lite"/>
    </source>
</evidence>
<feature type="compositionally biased region" description="Polar residues" evidence="1">
    <location>
        <begin position="224"/>
        <end position="263"/>
    </location>
</feature>
<comment type="caution">
    <text evidence="3">The sequence shown here is derived from an EMBL/GenBank/DDBJ whole genome shotgun (WGS) entry which is preliminary data.</text>
</comment>
<evidence type="ECO:0000313" key="4">
    <source>
        <dbReference type="Proteomes" id="UP001307849"/>
    </source>
</evidence>
<keyword evidence="2" id="KW-0732">Signal</keyword>
<feature type="signal peptide" evidence="2">
    <location>
        <begin position="1"/>
        <end position="15"/>
    </location>
</feature>
<protein>
    <submittedName>
        <fullName evidence="3">Uncharacterized protein</fullName>
    </submittedName>
</protein>
<feature type="compositionally biased region" description="Low complexity" evidence="1">
    <location>
        <begin position="201"/>
        <end position="223"/>
    </location>
</feature>
<feature type="region of interest" description="Disordered" evidence="1">
    <location>
        <begin position="153"/>
        <end position="186"/>
    </location>
</feature>
<dbReference type="AlphaFoldDB" id="A0AAN8N6Z7"/>
<feature type="compositionally biased region" description="Low complexity" evidence="1">
    <location>
        <begin position="160"/>
        <end position="170"/>
    </location>
</feature>
<feature type="compositionally biased region" description="Low complexity" evidence="1">
    <location>
        <begin position="264"/>
        <end position="283"/>
    </location>
</feature>
<dbReference type="EMBL" id="JAVHJM010000004">
    <property type="protein sequence ID" value="KAK6514911.1"/>
    <property type="molecule type" value="Genomic_DNA"/>
</dbReference>
<keyword evidence="4" id="KW-1185">Reference proteome</keyword>
<organism evidence="3 4">
    <name type="scientific">Arthrobotrys conoides</name>
    <dbReference type="NCBI Taxonomy" id="74498"/>
    <lineage>
        <taxon>Eukaryota</taxon>
        <taxon>Fungi</taxon>
        <taxon>Dikarya</taxon>
        <taxon>Ascomycota</taxon>
        <taxon>Pezizomycotina</taxon>
        <taxon>Orbiliomycetes</taxon>
        <taxon>Orbiliales</taxon>
        <taxon>Orbiliaceae</taxon>
        <taxon>Arthrobotrys</taxon>
    </lineage>
</organism>
<gene>
    <name evidence="3" type="ORF">TWF506_007273</name>
</gene>
<sequence length="623" mass="64778">MLLSVLLFTPLLAHAQLTDGCENGAASSSLTTSTVTSFITLGGTVTSFYDCLDQLPFCNVVNFQTSTGSPTGSETLGPTVVPAVGQPVTLSVTGSDGIPLAAELSSDGQLLLVDASTSTNATVLFADEDGFLRVYSAPSQVLFLGSWSSARGRFRRRQSTEGSGTTGQTELYTADEGLDPGSEFDGVSVIPVVQNDLPPISFSSSSTSTSSTGTGSQGSASSTEASITSDQQSITTPSSNTASTDATSETGTQDNTATSDVENSSSTSAEGSTKASSSSTGFTGVFPTDSVNPTVFATITRDGYEAVTDIISAGGAFYTCWCSSFLNLFAASRTVLFTSSVLDFSTSTSQTIVIEESTSTTLSRTGVLQATTTSYLPWPLRTRRGLPRAETISTPDALTRFPASNITVGCNLMVSYPVQATVEETTTATASGLTVVHDATTTIQLTETTEFYMSTEVSVVVATPSSFAARLGWRRSSGSLSYLEGGAISNSAFELEAVSAPAGLLTLDTTGRLVYPITDTNTGTTVDWYAAAPVVSDPNEATAVPLMFAEAATVASNGWQYIGFFPGGNTIFIDSSQSAGGYNNFGLCTYAGATTVETLVIMIDDTKPNDSLSCDFRSYLNFQ</sequence>
<accession>A0AAN8N6Z7</accession>
<name>A0AAN8N6Z7_9PEZI</name>
<feature type="chain" id="PRO_5042980284" evidence="2">
    <location>
        <begin position="16"/>
        <end position="623"/>
    </location>
</feature>
<evidence type="ECO:0000256" key="2">
    <source>
        <dbReference type="SAM" id="SignalP"/>
    </source>
</evidence>
<proteinExistence type="predicted"/>
<evidence type="ECO:0000313" key="3">
    <source>
        <dbReference type="EMBL" id="KAK6514911.1"/>
    </source>
</evidence>
<feature type="region of interest" description="Disordered" evidence="1">
    <location>
        <begin position="201"/>
        <end position="283"/>
    </location>
</feature>
<reference evidence="3 4" key="1">
    <citation type="submission" date="2019-10" db="EMBL/GenBank/DDBJ databases">
        <authorList>
            <person name="Palmer J.M."/>
        </authorList>
    </citation>
    <scope>NUCLEOTIDE SEQUENCE [LARGE SCALE GENOMIC DNA]</scope>
    <source>
        <strain evidence="3 4">TWF506</strain>
    </source>
</reference>